<feature type="domain" description="ABC3 transporter permease C-terminal" evidence="8">
    <location>
        <begin position="279"/>
        <end position="392"/>
    </location>
</feature>
<proteinExistence type="inferred from homology"/>
<evidence type="ECO:0000259" key="9">
    <source>
        <dbReference type="Pfam" id="PF12704"/>
    </source>
</evidence>
<evidence type="ECO:0000256" key="3">
    <source>
        <dbReference type="ARBA" id="ARBA00022692"/>
    </source>
</evidence>
<protein>
    <submittedName>
        <fullName evidence="10">ABC transporter permease</fullName>
    </submittedName>
</protein>
<dbReference type="GO" id="GO:0022857">
    <property type="term" value="F:transmembrane transporter activity"/>
    <property type="evidence" value="ECO:0007669"/>
    <property type="project" value="TreeGrafter"/>
</dbReference>
<feature type="transmembrane region" description="Helical" evidence="7">
    <location>
        <begin position="365"/>
        <end position="384"/>
    </location>
</feature>
<evidence type="ECO:0000256" key="5">
    <source>
        <dbReference type="ARBA" id="ARBA00023136"/>
    </source>
</evidence>
<evidence type="ECO:0000313" key="10">
    <source>
        <dbReference type="EMBL" id="MCU7377713.1"/>
    </source>
</evidence>
<comment type="subcellular location">
    <subcellularLocation>
        <location evidence="1">Cell membrane</location>
        <topology evidence="1">Multi-pass membrane protein</topology>
    </subcellularLocation>
</comment>
<keyword evidence="3 7" id="KW-0812">Transmembrane</keyword>
<evidence type="ECO:0000313" key="11">
    <source>
        <dbReference type="Proteomes" id="UP001065549"/>
    </source>
</evidence>
<comment type="similarity">
    <text evidence="6">Belongs to the ABC-4 integral membrane protein family.</text>
</comment>
<dbReference type="Proteomes" id="UP001065549">
    <property type="component" value="Unassembled WGS sequence"/>
</dbReference>
<dbReference type="PANTHER" id="PTHR30572:SF4">
    <property type="entry name" value="ABC TRANSPORTER PERMEASE YTRF"/>
    <property type="match status" value="1"/>
</dbReference>
<dbReference type="PANTHER" id="PTHR30572">
    <property type="entry name" value="MEMBRANE COMPONENT OF TRANSPORTER-RELATED"/>
    <property type="match status" value="1"/>
</dbReference>
<dbReference type="GO" id="GO:0005886">
    <property type="term" value="C:plasma membrane"/>
    <property type="evidence" value="ECO:0007669"/>
    <property type="project" value="UniProtKB-SubCell"/>
</dbReference>
<gene>
    <name evidence="10" type="ORF">OBO34_05005</name>
</gene>
<feature type="domain" description="MacB-like periplasmic core" evidence="9">
    <location>
        <begin position="20"/>
        <end position="239"/>
    </location>
</feature>
<dbReference type="InterPro" id="IPR025857">
    <property type="entry name" value="MacB_PCD"/>
</dbReference>
<organism evidence="10 11">
    <name type="scientific">Hominibacterium faecale</name>
    <dbReference type="NCBI Taxonomy" id="2839743"/>
    <lineage>
        <taxon>Bacteria</taxon>
        <taxon>Bacillati</taxon>
        <taxon>Bacillota</taxon>
        <taxon>Clostridia</taxon>
        <taxon>Peptostreptococcales</taxon>
        <taxon>Anaerovoracaceae</taxon>
        <taxon>Hominibacterium</taxon>
    </lineage>
</organism>
<dbReference type="InterPro" id="IPR050250">
    <property type="entry name" value="Macrolide_Exporter_MacB"/>
</dbReference>
<evidence type="ECO:0000256" key="1">
    <source>
        <dbReference type="ARBA" id="ARBA00004651"/>
    </source>
</evidence>
<feature type="transmembrane region" description="Helical" evidence="7">
    <location>
        <begin position="274"/>
        <end position="299"/>
    </location>
</feature>
<dbReference type="AlphaFoldDB" id="A0A9J6QKP8"/>
<feature type="transmembrane region" description="Helical" evidence="7">
    <location>
        <begin position="319"/>
        <end position="345"/>
    </location>
</feature>
<feature type="transmembrane region" description="Helical" evidence="7">
    <location>
        <begin position="21"/>
        <end position="44"/>
    </location>
</feature>
<comment type="caution">
    <text evidence="10">The sequence shown here is derived from an EMBL/GenBank/DDBJ whole genome shotgun (WGS) entry which is preliminary data.</text>
</comment>
<evidence type="ECO:0000256" key="4">
    <source>
        <dbReference type="ARBA" id="ARBA00022989"/>
    </source>
</evidence>
<evidence type="ECO:0000259" key="8">
    <source>
        <dbReference type="Pfam" id="PF02687"/>
    </source>
</evidence>
<evidence type="ECO:0000256" key="2">
    <source>
        <dbReference type="ARBA" id="ARBA00022475"/>
    </source>
</evidence>
<keyword evidence="11" id="KW-1185">Reference proteome</keyword>
<dbReference type="Pfam" id="PF12704">
    <property type="entry name" value="MacB_PCD"/>
    <property type="match status" value="1"/>
</dbReference>
<accession>A0A9J6QKP8</accession>
<dbReference type="EMBL" id="JAOSHN010000002">
    <property type="protein sequence ID" value="MCU7377713.1"/>
    <property type="molecule type" value="Genomic_DNA"/>
</dbReference>
<sequence>MILQCVKMAWESILANKMRSFLTMLGIFIGVVSLVVLVSIAGGATSSVSDQISSMGTNLLTVTINDDKENPLRLSELSEIAENKEIAMAAPIASTTVTSKCGYVSDDSTILYGTTGPYKDIQGLTLASGRFLLSPDVNNSSYVAVLSYDAAVELVGRAEAEGETVTLNGRAFTIIGVLEEDESLNASFGADSDSSSVTLEAYIPYTTLSKIADDVLYVKQFTASASNEESMDAAELALTDMMMKRFGQDEDAFTIRNQSTIMETMNSVNQTMTLMLGGIAAISLLVGGIGIMNIMLVSVTERTREIGIRKAIGAGRKSIMLQFLIEALMISLIGCLLGILLSWIILQVASFFMDSMTLELSPKVVLASVLFSMVIGAAFGSYPASKAVSKKPIEALRYQ</sequence>
<reference evidence="10" key="1">
    <citation type="submission" date="2022-09" db="EMBL/GenBank/DDBJ databases">
        <title>Culturomic study of gut microbiota in children with autism spectrum disorder.</title>
        <authorList>
            <person name="Efimov B.A."/>
            <person name="Chaplin A.V."/>
            <person name="Sokolova S.R."/>
            <person name="Pikina A.P."/>
            <person name="Korzhanova M."/>
            <person name="Belova V."/>
            <person name="Korostin D."/>
        </authorList>
    </citation>
    <scope>NUCLEOTIDE SEQUENCE</scope>
    <source>
        <strain evidence="10">ASD5510</strain>
    </source>
</reference>
<evidence type="ECO:0000256" key="6">
    <source>
        <dbReference type="ARBA" id="ARBA00038076"/>
    </source>
</evidence>
<dbReference type="RefSeq" id="WP_253019597.1">
    <property type="nucleotide sequence ID" value="NZ_JAOSHN010000002.1"/>
</dbReference>
<keyword evidence="4 7" id="KW-1133">Transmembrane helix</keyword>
<keyword evidence="2" id="KW-1003">Cell membrane</keyword>
<evidence type="ECO:0000256" key="7">
    <source>
        <dbReference type="SAM" id="Phobius"/>
    </source>
</evidence>
<dbReference type="InterPro" id="IPR003838">
    <property type="entry name" value="ABC3_permease_C"/>
</dbReference>
<dbReference type="Pfam" id="PF02687">
    <property type="entry name" value="FtsX"/>
    <property type="match status" value="1"/>
</dbReference>
<name>A0A9J6QKP8_9FIRM</name>
<keyword evidence="5 7" id="KW-0472">Membrane</keyword>